<evidence type="ECO:0000256" key="13">
    <source>
        <dbReference type="ARBA" id="ARBA00060881"/>
    </source>
</evidence>
<dbReference type="InterPro" id="IPR004149">
    <property type="entry name" value="Znf_DNAligase_C4"/>
</dbReference>
<dbReference type="Proteomes" id="UP000240621">
    <property type="component" value="Unassembled WGS sequence"/>
</dbReference>
<dbReference type="GO" id="GO:0006281">
    <property type="term" value="P:DNA repair"/>
    <property type="evidence" value="ECO:0007669"/>
    <property type="project" value="UniProtKB-KW"/>
</dbReference>
<dbReference type="InterPro" id="IPR036420">
    <property type="entry name" value="BRCT_dom_sf"/>
</dbReference>
<dbReference type="InterPro" id="IPR003583">
    <property type="entry name" value="Hlx-hairpin-Hlx_DNA-bd_motif"/>
</dbReference>
<evidence type="ECO:0000256" key="12">
    <source>
        <dbReference type="ARBA" id="ARBA00034005"/>
    </source>
</evidence>
<dbReference type="InterPro" id="IPR012340">
    <property type="entry name" value="NA-bd_OB-fold"/>
</dbReference>
<dbReference type="GO" id="GO:0046872">
    <property type="term" value="F:metal ion binding"/>
    <property type="evidence" value="ECO:0007669"/>
    <property type="project" value="UniProtKB-KW"/>
</dbReference>
<keyword evidence="10 14" id="KW-0520">NAD</keyword>
<dbReference type="InterPro" id="IPR033136">
    <property type="entry name" value="DNA_ligase_CS"/>
</dbReference>
<dbReference type="CDD" id="cd17748">
    <property type="entry name" value="BRCT_DNA_ligase_like"/>
    <property type="match status" value="1"/>
</dbReference>
<evidence type="ECO:0000256" key="10">
    <source>
        <dbReference type="ARBA" id="ARBA00023027"/>
    </source>
</evidence>
<keyword evidence="4 14" id="KW-0436">Ligase</keyword>
<dbReference type="InterPro" id="IPR010994">
    <property type="entry name" value="RuvA_2-like"/>
</dbReference>
<feature type="binding site" evidence="14">
    <location>
        <begin position="83"/>
        <end position="84"/>
    </location>
    <ligand>
        <name>NAD(+)</name>
        <dbReference type="ChEBI" id="CHEBI:57540"/>
    </ligand>
</feature>
<evidence type="ECO:0000259" key="15">
    <source>
        <dbReference type="PROSITE" id="PS50172"/>
    </source>
</evidence>
<dbReference type="PANTHER" id="PTHR23389:SF9">
    <property type="entry name" value="DNA LIGASE"/>
    <property type="match status" value="1"/>
</dbReference>
<dbReference type="InterPro" id="IPR013840">
    <property type="entry name" value="DNAligase_N"/>
</dbReference>
<feature type="binding site" evidence="14">
    <location>
        <position position="408"/>
    </location>
    <ligand>
        <name>Zn(2+)</name>
        <dbReference type="ChEBI" id="CHEBI:29105"/>
    </ligand>
</feature>
<dbReference type="OrthoDB" id="9759736at2"/>
<dbReference type="Gene3D" id="1.10.287.610">
    <property type="entry name" value="Helix hairpin bin"/>
    <property type="match status" value="1"/>
</dbReference>
<feature type="binding site" evidence="14">
    <location>
        <position position="113"/>
    </location>
    <ligand>
        <name>NAD(+)</name>
        <dbReference type="ChEBI" id="CHEBI:57540"/>
    </ligand>
</feature>
<comment type="similarity">
    <text evidence="13 14">Belongs to the NAD-dependent DNA ligase family. LigA subfamily.</text>
</comment>
<reference evidence="16 19" key="2">
    <citation type="submission" date="2019-10" db="EMBL/GenBank/DDBJ databases">
        <title>Prolixibacter strains distinguished by the presence of nitrate reductase genes were adept at nitrate-dependent anaerobic corrosion of metallic iron and carbon steel.</title>
        <authorList>
            <person name="Iino T."/>
            <person name="Shono N."/>
            <person name="Ito K."/>
            <person name="Nakamura R."/>
            <person name="Sueoka K."/>
            <person name="Harayama S."/>
            <person name="Ohkuma M."/>
        </authorList>
    </citation>
    <scope>NUCLEOTIDE SEQUENCE [LARGE SCALE GENOMIC DNA]</scope>
    <source>
        <strain evidence="16 19">MIC1-1</strain>
    </source>
</reference>
<protein>
    <recommendedName>
        <fullName evidence="3 14">DNA ligase</fullName>
        <ecNumber evidence="2 14">6.5.1.2</ecNumber>
    </recommendedName>
    <alternativeName>
        <fullName evidence="14">Polydeoxyribonucleotide synthase [NAD(+)]</fullName>
    </alternativeName>
</protein>
<dbReference type="Gene3D" id="3.30.470.30">
    <property type="entry name" value="DNA ligase/mRNA capping enzyme"/>
    <property type="match status" value="1"/>
</dbReference>
<keyword evidence="14" id="KW-0464">Manganese</keyword>
<dbReference type="SMART" id="SM00532">
    <property type="entry name" value="LIGANc"/>
    <property type="match status" value="1"/>
</dbReference>
<dbReference type="RefSeq" id="WP_106542718.1">
    <property type="nucleotide sequence ID" value="NZ_BLAU01000001.1"/>
</dbReference>
<keyword evidence="7 14" id="KW-0227">DNA damage</keyword>
<dbReference type="PROSITE" id="PS01056">
    <property type="entry name" value="DNA_LIGASE_N2"/>
    <property type="match status" value="1"/>
</dbReference>
<comment type="function">
    <text evidence="1 14">DNA ligase that catalyzes the formation of phosphodiester linkages between 5'-phosphoryl and 3'-hydroxyl groups in double-stranded DNA using NAD as a coenzyme and as the energy source for the reaction. It is essential for DNA replication and repair of damaged DNA.</text>
</comment>
<dbReference type="FunFam" id="1.10.287.610:FF:000002">
    <property type="entry name" value="DNA ligase"/>
    <property type="match status" value="1"/>
</dbReference>
<name>A0A2P8CAC2_9BACT</name>
<dbReference type="SMART" id="SM00278">
    <property type="entry name" value="HhH1"/>
    <property type="match status" value="2"/>
</dbReference>
<evidence type="ECO:0000256" key="4">
    <source>
        <dbReference type="ARBA" id="ARBA00022598"/>
    </source>
</evidence>
<evidence type="ECO:0000313" key="17">
    <source>
        <dbReference type="EMBL" id="PSK81905.1"/>
    </source>
</evidence>
<dbReference type="EMBL" id="PYGC01000007">
    <property type="protein sequence ID" value="PSK81905.1"/>
    <property type="molecule type" value="Genomic_DNA"/>
</dbReference>
<dbReference type="Pfam" id="PF00533">
    <property type="entry name" value="BRCT"/>
    <property type="match status" value="1"/>
</dbReference>
<dbReference type="SUPFAM" id="SSF56091">
    <property type="entry name" value="DNA ligase/mRNA capping enzyme, catalytic domain"/>
    <property type="match status" value="1"/>
</dbReference>
<evidence type="ECO:0000256" key="7">
    <source>
        <dbReference type="ARBA" id="ARBA00022763"/>
    </source>
</evidence>
<evidence type="ECO:0000256" key="5">
    <source>
        <dbReference type="ARBA" id="ARBA00022705"/>
    </source>
</evidence>
<feature type="binding site" evidence="14">
    <location>
        <position position="423"/>
    </location>
    <ligand>
        <name>Zn(2+)</name>
        <dbReference type="ChEBI" id="CHEBI:29105"/>
    </ligand>
</feature>
<dbReference type="Proteomes" id="UP000396862">
    <property type="component" value="Unassembled WGS sequence"/>
</dbReference>
<keyword evidence="11 14" id="KW-0234">DNA repair</keyword>
<organism evidence="17 18">
    <name type="scientific">Prolixibacter denitrificans</name>
    <dbReference type="NCBI Taxonomy" id="1541063"/>
    <lineage>
        <taxon>Bacteria</taxon>
        <taxon>Pseudomonadati</taxon>
        <taxon>Bacteroidota</taxon>
        <taxon>Bacteroidia</taxon>
        <taxon>Marinilabiliales</taxon>
        <taxon>Prolixibacteraceae</taxon>
        <taxon>Prolixibacter</taxon>
    </lineage>
</organism>
<dbReference type="SUPFAM" id="SSF47781">
    <property type="entry name" value="RuvA domain 2-like"/>
    <property type="match status" value="1"/>
</dbReference>
<dbReference type="SUPFAM" id="SSF50249">
    <property type="entry name" value="Nucleic acid-binding proteins"/>
    <property type="match status" value="1"/>
</dbReference>
<feature type="domain" description="BRCT" evidence="15">
    <location>
        <begin position="590"/>
        <end position="670"/>
    </location>
</feature>
<evidence type="ECO:0000256" key="8">
    <source>
        <dbReference type="ARBA" id="ARBA00022833"/>
    </source>
</evidence>
<dbReference type="GO" id="GO:0003677">
    <property type="term" value="F:DNA binding"/>
    <property type="evidence" value="ECO:0007669"/>
    <property type="project" value="InterPro"/>
</dbReference>
<keyword evidence="5 14" id="KW-0235">DNA replication</keyword>
<dbReference type="Gene3D" id="3.40.50.10190">
    <property type="entry name" value="BRCT domain"/>
    <property type="match status" value="1"/>
</dbReference>
<dbReference type="Pfam" id="PF03119">
    <property type="entry name" value="DNA_ligase_ZBD"/>
    <property type="match status" value="1"/>
</dbReference>
<dbReference type="Gene3D" id="6.20.10.30">
    <property type="match status" value="1"/>
</dbReference>
<dbReference type="NCBIfam" id="NF005932">
    <property type="entry name" value="PRK07956.1"/>
    <property type="match status" value="1"/>
</dbReference>
<keyword evidence="9 14" id="KW-0460">Magnesium</keyword>
<dbReference type="NCBIfam" id="TIGR00575">
    <property type="entry name" value="dnlj"/>
    <property type="match status" value="1"/>
</dbReference>
<dbReference type="InterPro" id="IPR001357">
    <property type="entry name" value="BRCT_dom"/>
</dbReference>
<dbReference type="Gene3D" id="1.10.150.20">
    <property type="entry name" value="5' to 3' exonuclease, C-terminal subdomain"/>
    <property type="match status" value="2"/>
</dbReference>
<feature type="binding site" evidence="14">
    <location>
        <position position="405"/>
    </location>
    <ligand>
        <name>Zn(2+)</name>
        <dbReference type="ChEBI" id="CHEBI:29105"/>
    </ligand>
</feature>
<dbReference type="InterPro" id="IPR004150">
    <property type="entry name" value="NAD_DNA_ligase_OB"/>
</dbReference>
<dbReference type="Pfam" id="PF01653">
    <property type="entry name" value="DNA_ligase_aden"/>
    <property type="match status" value="1"/>
</dbReference>
<feature type="binding site" evidence="14">
    <location>
        <position position="311"/>
    </location>
    <ligand>
        <name>NAD(+)</name>
        <dbReference type="ChEBI" id="CHEBI:57540"/>
    </ligand>
</feature>
<dbReference type="AlphaFoldDB" id="A0A2P8CAC2"/>
<feature type="binding site" evidence="14">
    <location>
        <position position="287"/>
    </location>
    <ligand>
        <name>NAD(+)</name>
        <dbReference type="ChEBI" id="CHEBI:57540"/>
    </ligand>
</feature>
<gene>
    <name evidence="14 16" type="primary">ligA</name>
    <name evidence="17" type="ORF">CLV93_10711</name>
    <name evidence="16" type="ORF">JCM18694_27510</name>
</gene>
<evidence type="ECO:0000313" key="18">
    <source>
        <dbReference type="Proteomes" id="UP000240621"/>
    </source>
</evidence>
<evidence type="ECO:0000313" key="19">
    <source>
        <dbReference type="Proteomes" id="UP000396862"/>
    </source>
</evidence>
<evidence type="ECO:0000256" key="1">
    <source>
        <dbReference type="ARBA" id="ARBA00004067"/>
    </source>
</evidence>
<feature type="binding site" evidence="14">
    <location>
        <position position="429"/>
    </location>
    <ligand>
        <name>Zn(2+)</name>
        <dbReference type="ChEBI" id="CHEBI:29105"/>
    </ligand>
</feature>
<dbReference type="GO" id="GO:0006260">
    <property type="term" value="P:DNA replication"/>
    <property type="evidence" value="ECO:0007669"/>
    <property type="project" value="UniProtKB-KW"/>
</dbReference>
<dbReference type="FunFam" id="1.10.150.20:FF:000006">
    <property type="entry name" value="DNA ligase"/>
    <property type="match status" value="1"/>
</dbReference>
<dbReference type="CDD" id="cd00114">
    <property type="entry name" value="LIGANc"/>
    <property type="match status" value="1"/>
</dbReference>
<dbReference type="GO" id="GO:0003911">
    <property type="term" value="F:DNA ligase (NAD+) activity"/>
    <property type="evidence" value="ECO:0007669"/>
    <property type="project" value="UniProtKB-UniRule"/>
</dbReference>
<evidence type="ECO:0000256" key="6">
    <source>
        <dbReference type="ARBA" id="ARBA00022723"/>
    </source>
</evidence>
<comment type="cofactor">
    <cofactor evidence="14">
        <name>Mg(2+)</name>
        <dbReference type="ChEBI" id="CHEBI:18420"/>
    </cofactor>
    <cofactor evidence="14">
        <name>Mn(2+)</name>
        <dbReference type="ChEBI" id="CHEBI:29035"/>
    </cofactor>
</comment>
<evidence type="ECO:0000256" key="11">
    <source>
        <dbReference type="ARBA" id="ARBA00023204"/>
    </source>
</evidence>
<dbReference type="HAMAP" id="MF_01588">
    <property type="entry name" value="DNA_ligase_A"/>
    <property type="match status" value="1"/>
</dbReference>
<accession>A0A2P8CAC2</accession>
<evidence type="ECO:0000313" key="16">
    <source>
        <dbReference type="EMBL" id="GET22505.1"/>
    </source>
</evidence>
<dbReference type="SUPFAM" id="SSF52113">
    <property type="entry name" value="BRCT domain"/>
    <property type="match status" value="1"/>
</dbReference>
<feature type="binding site" evidence="14">
    <location>
        <begin position="34"/>
        <end position="38"/>
    </location>
    <ligand>
        <name>NAD(+)</name>
        <dbReference type="ChEBI" id="CHEBI:57540"/>
    </ligand>
</feature>
<dbReference type="Gene3D" id="2.40.50.140">
    <property type="entry name" value="Nucleic acid-binding proteins"/>
    <property type="match status" value="1"/>
</dbReference>
<dbReference type="EC" id="6.5.1.2" evidence="2 14"/>
<dbReference type="InterPro" id="IPR041663">
    <property type="entry name" value="DisA/LigA_HHH"/>
</dbReference>
<dbReference type="Pfam" id="PF03120">
    <property type="entry name" value="OB_DNA_ligase"/>
    <property type="match status" value="1"/>
</dbReference>
<dbReference type="FunFam" id="2.40.50.140:FF:000012">
    <property type="entry name" value="DNA ligase"/>
    <property type="match status" value="1"/>
</dbReference>
<dbReference type="GO" id="GO:0005829">
    <property type="term" value="C:cytosol"/>
    <property type="evidence" value="ECO:0007669"/>
    <property type="project" value="TreeGrafter"/>
</dbReference>
<dbReference type="FunFam" id="1.10.150.20:FF:000007">
    <property type="entry name" value="DNA ligase"/>
    <property type="match status" value="1"/>
</dbReference>
<dbReference type="InterPro" id="IPR001679">
    <property type="entry name" value="DNA_ligase"/>
</dbReference>
<dbReference type="FunFam" id="3.30.470.30:FF:000001">
    <property type="entry name" value="DNA ligase"/>
    <property type="match status" value="1"/>
</dbReference>
<proteinExistence type="inferred from homology"/>
<sequence>MTSEKTRKRILELREQLEQHNYNYYVLNQPIIGDETFDHLMNELIELEKEAPELNDPNSPSQRVGSDINQQFTQVRHTYPMLSLSNTYSESEVQEFDQRTRKLVDEPFTYVCELKFDGTSISVTYENGQLVRAVTRGDGVQGDDVTANVKTIRSVPLKLKGDFPEKFEIRGEVLMPFASFEKLNEARAEAGEAPFANPRNVASGTLKLQNSSEVAKRNLDAIFYYVLGDNLPSDGHLELLEKAKKWGFKISEHTRACKTVDEIFDYLHYWDEERKNLPVATDGVVIKVNSRRIQEEMGYTAKSPRWAIAYKFKAERLATRLKAVTYQVGRTGAVTPVANLEPILLAGTIVKRASLHNADIIANLDLHIDDQVYVEKGGEIIPKIVGVDTSSRKNDAARVEFITNCPECGTELKRTEGEAAYYCPNENGCPPQLKGKLEHFCSRGAMDIEGLGKETIRLFFDKGLLTDVASIYDLPEKQGQILVLDFFQEKSVQNLVNGIEKSKQQPFEKVLFGLGIRFIGETAAKKITRAFGSIEKLEDATLEELIAVDEIGEKMAQSLRNYFDDEKNRILIQQLRKAGLTMEVDEDSLPTSEKLKGLTFVISGNFGTSQRRKELGELVEQNGGKNAGSITGKTDYLLAGDKMGPAKREKAEKLKIPIIDEQEFLKMIES</sequence>
<keyword evidence="6 14" id="KW-0479">Metal-binding</keyword>
<dbReference type="PANTHER" id="PTHR23389">
    <property type="entry name" value="CHROMOSOME TRANSMISSION FIDELITY FACTOR 18"/>
    <property type="match status" value="1"/>
</dbReference>
<dbReference type="InterPro" id="IPR013839">
    <property type="entry name" value="DNAligase_adenylation"/>
</dbReference>
<evidence type="ECO:0000256" key="14">
    <source>
        <dbReference type="HAMAP-Rule" id="MF_01588"/>
    </source>
</evidence>
<evidence type="ECO:0000256" key="2">
    <source>
        <dbReference type="ARBA" id="ARBA00012722"/>
    </source>
</evidence>
<dbReference type="PROSITE" id="PS50172">
    <property type="entry name" value="BRCT"/>
    <property type="match status" value="1"/>
</dbReference>
<feature type="active site" description="N6-AMP-lysine intermediate" evidence="14">
    <location>
        <position position="115"/>
    </location>
</feature>
<dbReference type="PIRSF" id="PIRSF001604">
    <property type="entry name" value="LigA"/>
    <property type="match status" value="1"/>
</dbReference>
<feature type="binding site" evidence="14">
    <location>
        <position position="172"/>
    </location>
    <ligand>
        <name>NAD(+)</name>
        <dbReference type="ChEBI" id="CHEBI:57540"/>
    </ligand>
</feature>
<reference evidence="17 18" key="1">
    <citation type="submission" date="2018-03" db="EMBL/GenBank/DDBJ databases">
        <title>Genomic Encyclopedia of Archaeal and Bacterial Type Strains, Phase II (KMG-II): from individual species to whole genera.</title>
        <authorList>
            <person name="Goeker M."/>
        </authorList>
    </citation>
    <scope>NUCLEOTIDE SEQUENCE [LARGE SCALE GENOMIC DNA]</scope>
    <source>
        <strain evidence="17 18">DSM 27267</strain>
    </source>
</reference>
<dbReference type="Pfam" id="PF12826">
    <property type="entry name" value="HHH_2"/>
    <property type="match status" value="1"/>
</dbReference>
<dbReference type="SMART" id="SM00292">
    <property type="entry name" value="BRCT"/>
    <property type="match status" value="1"/>
</dbReference>
<keyword evidence="8 14" id="KW-0862">Zinc</keyword>
<keyword evidence="19" id="KW-1185">Reference proteome</keyword>
<comment type="catalytic activity">
    <reaction evidence="12 14">
        <text>NAD(+) + (deoxyribonucleotide)n-3'-hydroxyl + 5'-phospho-(deoxyribonucleotide)m = (deoxyribonucleotide)n+m + AMP + beta-nicotinamide D-nucleotide.</text>
        <dbReference type="EC" id="6.5.1.2"/>
    </reaction>
</comment>
<feature type="binding site" evidence="14">
    <location>
        <position position="136"/>
    </location>
    <ligand>
        <name>NAD(+)</name>
        <dbReference type="ChEBI" id="CHEBI:57540"/>
    </ligand>
</feature>
<evidence type="ECO:0000256" key="3">
    <source>
        <dbReference type="ARBA" id="ARBA00013308"/>
    </source>
</evidence>
<evidence type="ECO:0000256" key="9">
    <source>
        <dbReference type="ARBA" id="ARBA00022842"/>
    </source>
</evidence>
<dbReference type="EMBL" id="BLAU01000001">
    <property type="protein sequence ID" value="GET22505.1"/>
    <property type="molecule type" value="Genomic_DNA"/>
</dbReference>
<comment type="caution">
    <text evidence="17">The sequence shown here is derived from an EMBL/GenBank/DDBJ whole genome shotgun (WGS) entry which is preliminary data.</text>
</comment>